<dbReference type="Proteomes" id="UP000499080">
    <property type="component" value="Unassembled WGS sequence"/>
</dbReference>
<dbReference type="OrthoDB" id="6466835at2759"/>
<dbReference type="EMBL" id="BGPR01142357">
    <property type="protein sequence ID" value="GBN70286.1"/>
    <property type="molecule type" value="Genomic_DNA"/>
</dbReference>
<dbReference type="AlphaFoldDB" id="A0A4Y2R4B5"/>
<evidence type="ECO:0000313" key="2">
    <source>
        <dbReference type="EMBL" id="GBN70286.1"/>
    </source>
</evidence>
<evidence type="ECO:0000256" key="1">
    <source>
        <dbReference type="SAM" id="MobiDB-lite"/>
    </source>
</evidence>
<feature type="compositionally biased region" description="Basic and acidic residues" evidence="1">
    <location>
        <begin position="79"/>
        <end position="89"/>
    </location>
</feature>
<reference evidence="2 3" key="1">
    <citation type="journal article" date="2019" name="Sci. Rep.">
        <title>Orb-weaving spider Araneus ventricosus genome elucidates the spidroin gene catalogue.</title>
        <authorList>
            <person name="Kono N."/>
            <person name="Nakamura H."/>
            <person name="Ohtoshi R."/>
            <person name="Moran D.A.P."/>
            <person name="Shinohara A."/>
            <person name="Yoshida Y."/>
            <person name="Fujiwara M."/>
            <person name="Mori M."/>
            <person name="Tomita M."/>
            <person name="Arakawa K."/>
        </authorList>
    </citation>
    <scope>NUCLEOTIDE SEQUENCE [LARGE SCALE GENOMIC DNA]</scope>
</reference>
<accession>A0A4Y2R4B5</accession>
<name>A0A4Y2R4B5_ARAVE</name>
<keyword evidence="3" id="KW-1185">Reference proteome</keyword>
<gene>
    <name evidence="2" type="ORF">AVEN_24475_1</name>
</gene>
<proteinExistence type="predicted"/>
<organism evidence="2 3">
    <name type="scientific">Araneus ventricosus</name>
    <name type="common">Orbweaver spider</name>
    <name type="synonym">Epeira ventricosa</name>
    <dbReference type="NCBI Taxonomy" id="182803"/>
    <lineage>
        <taxon>Eukaryota</taxon>
        <taxon>Metazoa</taxon>
        <taxon>Ecdysozoa</taxon>
        <taxon>Arthropoda</taxon>
        <taxon>Chelicerata</taxon>
        <taxon>Arachnida</taxon>
        <taxon>Araneae</taxon>
        <taxon>Araneomorphae</taxon>
        <taxon>Entelegynae</taxon>
        <taxon>Araneoidea</taxon>
        <taxon>Araneidae</taxon>
        <taxon>Araneus</taxon>
    </lineage>
</organism>
<protein>
    <submittedName>
        <fullName evidence="2">Uncharacterized protein</fullName>
    </submittedName>
</protein>
<comment type="caution">
    <text evidence="2">The sequence shown here is derived from an EMBL/GenBank/DDBJ whole genome shotgun (WGS) entry which is preliminary data.</text>
</comment>
<feature type="region of interest" description="Disordered" evidence="1">
    <location>
        <begin position="56"/>
        <end position="115"/>
    </location>
</feature>
<feature type="compositionally biased region" description="Acidic residues" evidence="1">
    <location>
        <begin position="56"/>
        <end position="78"/>
    </location>
</feature>
<evidence type="ECO:0000313" key="3">
    <source>
        <dbReference type="Proteomes" id="UP000499080"/>
    </source>
</evidence>
<sequence>MTPRVLPFVPQTSYLTRLITSVRCFPFLNRSIYLLLTMPTSYEKQTQRLRKLLAEVESDQDSDFDNEDNGPEDILEENFPDHESFSEHDTESEEGGYSGNEELNNSEWFSSKGDE</sequence>